<dbReference type="EMBL" id="QAMZ01000048">
    <property type="protein sequence ID" value="PWL52580.1"/>
    <property type="molecule type" value="Genomic_DNA"/>
</dbReference>
<protein>
    <submittedName>
        <fullName evidence="1">XkdX family protein</fullName>
    </submittedName>
</protein>
<dbReference type="AlphaFoldDB" id="A0A316MJC0"/>
<evidence type="ECO:0000313" key="2">
    <source>
        <dbReference type="Proteomes" id="UP000246114"/>
    </source>
</evidence>
<comment type="caution">
    <text evidence="1">The sequence shown here is derived from an EMBL/GenBank/DDBJ whole genome shotgun (WGS) entry which is preliminary data.</text>
</comment>
<dbReference type="Proteomes" id="UP000246114">
    <property type="component" value="Unassembled WGS sequence"/>
</dbReference>
<organism evidence="1 2">
    <name type="scientific">Clostridium cadaveris</name>
    <dbReference type="NCBI Taxonomy" id="1529"/>
    <lineage>
        <taxon>Bacteria</taxon>
        <taxon>Bacillati</taxon>
        <taxon>Bacillota</taxon>
        <taxon>Clostridia</taxon>
        <taxon>Eubacteriales</taxon>
        <taxon>Clostridiaceae</taxon>
        <taxon>Clostridium</taxon>
    </lineage>
</organism>
<dbReference type="InterPro" id="IPR010022">
    <property type="entry name" value="XkdX"/>
</dbReference>
<reference evidence="1 2" key="1">
    <citation type="submission" date="2018-03" db="EMBL/GenBank/DDBJ databases">
        <title>The uncultured portion of the human microbiome is neutrally assembled.</title>
        <authorList>
            <person name="Jeraldo P."/>
            <person name="Boardman L."/>
            <person name="White B.A."/>
            <person name="Nelson H."/>
            <person name="Goldenfeld N."/>
            <person name="Chia N."/>
        </authorList>
    </citation>
    <scope>NUCLEOTIDE SEQUENCE [LARGE SCALE GENOMIC DNA]</scope>
    <source>
        <strain evidence="1">CIM:MAG 903</strain>
    </source>
</reference>
<dbReference type="Pfam" id="PF09693">
    <property type="entry name" value="Phage_XkdX"/>
    <property type="match status" value="1"/>
</dbReference>
<sequence>MGIYIAEYYKMGLYNKKDLDLFVSVGMLTEEEKQKILRA</sequence>
<gene>
    <name evidence="1" type="ORF">DBY38_10620</name>
</gene>
<proteinExistence type="predicted"/>
<evidence type="ECO:0000313" key="1">
    <source>
        <dbReference type="EMBL" id="PWL52580.1"/>
    </source>
</evidence>
<name>A0A316MJC0_9CLOT</name>
<accession>A0A316MJC0</accession>